<feature type="transmembrane region" description="Helical" evidence="1">
    <location>
        <begin position="25"/>
        <end position="44"/>
    </location>
</feature>
<organism evidence="2 3">
    <name type="scientific">Trichoderma asperellum (strain ATCC 204424 / CBS 433.97 / NBRC 101777)</name>
    <dbReference type="NCBI Taxonomy" id="1042311"/>
    <lineage>
        <taxon>Eukaryota</taxon>
        <taxon>Fungi</taxon>
        <taxon>Dikarya</taxon>
        <taxon>Ascomycota</taxon>
        <taxon>Pezizomycotina</taxon>
        <taxon>Sordariomycetes</taxon>
        <taxon>Hypocreomycetidae</taxon>
        <taxon>Hypocreales</taxon>
        <taxon>Hypocreaceae</taxon>
        <taxon>Trichoderma</taxon>
    </lineage>
</organism>
<dbReference type="EMBL" id="KZ679258">
    <property type="protein sequence ID" value="PTB44740.1"/>
    <property type="molecule type" value="Genomic_DNA"/>
</dbReference>
<dbReference type="Proteomes" id="UP000240493">
    <property type="component" value="Unassembled WGS sequence"/>
</dbReference>
<dbReference type="AlphaFoldDB" id="A0A2T3ZIW3"/>
<evidence type="ECO:0000313" key="2">
    <source>
        <dbReference type="EMBL" id="PTB44740.1"/>
    </source>
</evidence>
<sequence>MTCERPYTKFQGEVSLSNGFRKGRWGTIIFAIMLMDTMYMLRVIRRNYPVIARGTVVYALSLSRTRYLNSHHAYPIMCNPI</sequence>
<evidence type="ECO:0000256" key="1">
    <source>
        <dbReference type="SAM" id="Phobius"/>
    </source>
</evidence>
<name>A0A2T3ZIW3_TRIA4</name>
<reference evidence="2 3" key="1">
    <citation type="submission" date="2016-07" db="EMBL/GenBank/DDBJ databases">
        <title>Multiple horizontal gene transfer events from other fungi enriched the ability of initially mycotrophic Trichoderma (Ascomycota) to feed on dead plant biomass.</title>
        <authorList>
            <consortium name="DOE Joint Genome Institute"/>
            <person name="Aerts A."/>
            <person name="Atanasova L."/>
            <person name="Chenthamara K."/>
            <person name="Zhang J."/>
            <person name="Grujic M."/>
            <person name="Henrissat B."/>
            <person name="Kuo A."/>
            <person name="Salamov A."/>
            <person name="Lipzen A."/>
            <person name="Labutti K."/>
            <person name="Barry K."/>
            <person name="Miao Y."/>
            <person name="Rahimi M.J."/>
            <person name="Shen Q."/>
            <person name="Grigoriev I.V."/>
            <person name="Kubicek C.P."/>
            <person name="Druzhinina I.S."/>
        </authorList>
    </citation>
    <scope>NUCLEOTIDE SEQUENCE [LARGE SCALE GENOMIC DNA]</scope>
    <source>
        <strain evidence="2 3">CBS 433.97</strain>
    </source>
</reference>
<keyword evidence="1" id="KW-0812">Transmembrane</keyword>
<accession>A0A2T3ZIW3</accession>
<gene>
    <name evidence="2" type="ORF">M441DRAFT_55756</name>
</gene>
<proteinExistence type="predicted"/>
<keyword evidence="3" id="KW-1185">Reference proteome</keyword>
<protein>
    <submittedName>
        <fullName evidence="2">Uncharacterized protein</fullName>
    </submittedName>
</protein>
<keyword evidence="1" id="KW-0472">Membrane</keyword>
<evidence type="ECO:0000313" key="3">
    <source>
        <dbReference type="Proteomes" id="UP000240493"/>
    </source>
</evidence>
<keyword evidence="1" id="KW-1133">Transmembrane helix</keyword>